<dbReference type="GeneID" id="19269955"/>
<dbReference type="InterPro" id="IPR051795">
    <property type="entry name" value="Glycosyl_Hydrlase_43"/>
</dbReference>
<dbReference type="GO" id="GO:0005975">
    <property type="term" value="P:carbohydrate metabolic process"/>
    <property type="evidence" value="ECO:0007669"/>
    <property type="project" value="InterPro"/>
</dbReference>
<dbReference type="Proteomes" id="UP000030651">
    <property type="component" value="Unassembled WGS sequence"/>
</dbReference>
<dbReference type="CDD" id="cd18833">
    <property type="entry name" value="GH43_PcXyl-like"/>
    <property type="match status" value="1"/>
</dbReference>
<evidence type="ECO:0000256" key="3">
    <source>
        <dbReference type="ARBA" id="ARBA00023295"/>
    </source>
</evidence>
<dbReference type="InterPro" id="IPR041542">
    <property type="entry name" value="GH43_C2"/>
</dbReference>
<evidence type="ECO:0000259" key="8">
    <source>
        <dbReference type="Pfam" id="PF17851"/>
    </source>
</evidence>
<dbReference type="AlphaFoldDB" id="W3XD06"/>
<evidence type="ECO:0000313" key="10">
    <source>
        <dbReference type="Proteomes" id="UP000030651"/>
    </source>
</evidence>
<evidence type="ECO:0000256" key="7">
    <source>
        <dbReference type="SAM" id="SignalP"/>
    </source>
</evidence>
<dbReference type="InterPro" id="IPR023296">
    <property type="entry name" value="Glyco_hydro_beta-prop_sf"/>
</dbReference>
<organism evidence="9 10">
    <name type="scientific">Pestalotiopsis fici (strain W106-1 / CGMCC3.15140)</name>
    <dbReference type="NCBI Taxonomy" id="1229662"/>
    <lineage>
        <taxon>Eukaryota</taxon>
        <taxon>Fungi</taxon>
        <taxon>Dikarya</taxon>
        <taxon>Ascomycota</taxon>
        <taxon>Pezizomycotina</taxon>
        <taxon>Sordariomycetes</taxon>
        <taxon>Xylariomycetidae</taxon>
        <taxon>Amphisphaeriales</taxon>
        <taxon>Sporocadaceae</taxon>
        <taxon>Pestalotiopsis</taxon>
    </lineage>
</organism>
<feature type="signal peptide" evidence="7">
    <location>
        <begin position="1"/>
        <end position="21"/>
    </location>
</feature>
<feature type="active site" description="Proton donor" evidence="4">
    <location>
        <position position="219"/>
    </location>
</feature>
<dbReference type="Gene3D" id="2.60.120.200">
    <property type="match status" value="1"/>
</dbReference>
<feature type="domain" description="Beta-xylosidase C-terminal Concanavalin A-like" evidence="8">
    <location>
        <begin position="360"/>
        <end position="567"/>
    </location>
</feature>
<dbReference type="KEGG" id="pfy:PFICI_04942"/>
<feature type="chain" id="PRO_5004834446" description="Beta-xylosidase C-terminal Concanavalin A-like domain-containing protein" evidence="7">
    <location>
        <begin position="22"/>
        <end position="582"/>
    </location>
</feature>
<dbReference type="InParanoid" id="W3XD06"/>
<keyword evidence="2 6" id="KW-0378">Hydrolase</keyword>
<proteinExistence type="inferred from homology"/>
<sequence length="582" mass="64378">MKFCVRVAIGTILAWCQTVHGKAFQYEQRDTNITFTNPILPGFHPDPSCIFVEELDKTFFCASSSFLTFPGIPIYASRDLQNWKLASRVFSRPTQIPDLKTTLTYSSEGGIWAPTLRHHNGTFYLICTFVHIGAAGSRNFKNFVFTTASLFDEESWSDPVEVEMHGKSAIDPDLFWHEDGTVYMHTGWGRIYQQTVDLQTGESSVPVVVWNGTGASNPESPHIFQREDYYYLLIAQGGTGKEHAVAVARSRNISGPYESYTGNPILTAAGTDRFFQATGHADLFQDSNSNWWGVALGKRSGPDYQVYPMGRETLLYAVSWNEGWPTLDPIFGKMQGWAFDVTNTTIPGIGSYIDAPDHVNFGGTEIPTHWVNWRFPDSDAYSVSPTTHPGTLEMAPSFSNLTGNLTTAGPISLVGRRQTASLFNFSVCIEYEPLRVGEEAGMTAFVTQLQHIDLGILRGEDDNQVIKLQTTCDGATDTTPPSTVVQDLPETWYGQKMYLNIQMSTPDTYTFSVSRAADSSDLLVMGDVNAIYLSGGSGSYTGVLLGVYNTINGGNGSSKAWFNEWNYTPMAQEVDVGVFDYI</sequence>
<dbReference type="RefSeq" id="XP_007831714.1">
    <property type="nucleotide sequence ID" value="XM_007833523.1"/>
</dbReference>
<dbReference type="GO" id="GO:0004553">
    <property type="term" value="F:hydrolase activity, hydrolyzing O-glycosyl compounds"/>
    <property type="evidence" value="ECO:0007669"/>
    <property type="project" value="InterPro"/>
</dbReference>
<evidence type="ECO:0000256" key="6">
    <source>
        <dbReference type="RuleBase" id="RU361187"/>
    </source>
</evidence>
<dbReference type="SUPFAM" id="SSF75005">
    <property type="entry name" value="Arabinanase/levansucrase/invertase"/>
    <property type="match status" value="1"/>
</dbReference>
<feature type="site" description="Important for catalytic activity, responsible for pKa modulation of the active site Glu and correct orientation of both the proton donor and substrate" evidence="5">
    <location>
        <position position="171"/>
    </location>
</feature>
<dbReference type="eggNOG" id="ENOG502SIVT">
    <property type="taxonomic scope" value="Eukaryota"/>
</dbReference>
<dbReference type="InterPro" id="IPR013320">
    <property type="entry name" value="ConA-like_dom_sf"/>
</dbReference>
<dbReference type="Pfam" id="PF04616">
    <property type="entry name" value="Glyco_hydro_43"/>
    <property type="match status" value="1"/>
</dbReference>
<evidence type="ECO:0000256" key="5">
    <source>
        <dbReference type="PIRSR" id="PIRSR606710-2"/>
    </source>
</evidence>
<reference evidence="10" key="1">
    <citation type="journal article" date="2015" name="BMC Genomics">
        <title>Genomic and transcriptomic analysis of the endophytic fungus Pestalotiopsis fici reveals its lifestyle and high potential for synthesis of natural products.</title>
        <authorList>
            <person name="Wang X."/>
            <person name="Zhang X."/>
            <person name="Liu L."/>
            <person name="Xiang M."/>
            <person name="Wang W."/>
            <person name="Sun X."/>
            <person name="Che Y."/>
            <person name="Guo L."/>
            <person name="Liu G."/>
            <person name="Guo L."/>
            <person name="Wang C."/>
            <person name="Yin W.B."/>
            <person name="Stadler M."/>
            <person name="Zhang X."/>
            <person name="Liu X."/>
        </authorList>
    </citation>
    <scope>NUCLEOTIDE SEQUENCE [LARGE SCALE GENOMIC DNA]</scope>
    <source>
        <strain evidence="10">W106-1 / CGMCC3.15140</strain>
    </source>
</reference>
<dbReference type="OrthoDB" id="2139957at2759"/>
<keyword evidence="3 6" id="KW-0326">Glycosidase</keyword>
<gene>
    <name evidence="9" type="ORF">PFICI_04942</name>
</gene>
<keyword evidence="10" id="KW-1185">Reference proteome</keyword>
<evidence type="ECO:0000256" key="4">
    <source>
        <dbReference type="PIRSR" id="PIRSR606710-1"/>
    </source>
</evidence>
<dbReference type="PANTHER" id="PTHR42812:SF17">
    <property type="entry name" value="BETA-XYLOSIDASE C-TERMINAL CONCANAVALIN A-LIKE DOMAIN-CONTAINING PROTEIN-RELATED"/>
    <property type="match status" value="1"/>
</dbReference>
<evidence type="ECO:0000313" key="9">
    <source>
        <dbReference type="EMBL" id="ETS83066.1"/>
    </source>
</evidence>
<evidence type="ECO:0000256" key="2">
    <source>
        <dbReference type="ARBA" id="ARBA00022801"/>
    </source>
</evidence>
<dbReference type="PANTHER" id="PTHR42812">
    <property type="entry name" value="BETA-XYLOSIDASE"/>
    <property type="match status" value="1"/>
</dbReference>
<dbReference type="EMBL" id="KI912111">
    <property type="protein sequence ID" value="ETS83066.1"/>
    <property type="molecule type" value="Genomic_DNA"/>
</dbReference>
<name>W3XD06_PESFW</name>
<dbReference type="SUPFAM" id="SSF49899">
    <property type="entry name" value="Concanavalin A-like lectins/glucanases"/>
    <property type="match status" value="1"/>
</dbReference>
<evidence type="ECO:0000256" key="1">
    <source>
        <dbReference type="ARBA" id="ARBA00009865"/>
    </source>
</evidence>
<feature type="active site" description="Proton acceptor" evidence="4">
    <location>
        <position position="46"/>
    </location>
</feature>
<dbReference type="Pfam" id="PF17851">
    <property type="entry name" value="GH43_C2"/>
    <property type="match status" value="1"/>
</dbReference>
<comment type="similarity">
    <text evidence="1 6">Belongs to the glycosyl hydrolase 43 family.</text>
</comment>
<dbReference type="InterPro" id="IPR006710">
    <property type="entry name" value="Glyco_hydro_43"/>
</dbReference>
<keyword evidence="7" id="KW-0732">Signal</keyword>
<protein>
    <recommendedName>
        <fullName evidence="8">Beta-xylosidase C-terminal Concanavalin A-like domain-containing protein</fullName>
    </recommendedName>
</protein>
<dbReference type="HOGENOM" id="CLU_016508_3_0_1"/>
<dbReference type="OMA" id="YWRYPKT"/>
<dbReference type="Gene3D" id="2.115.10.20">
    <property type="entry name" value="Glycosyl hydrolase domain, family 43"/>
    <property type="match status" value="1"/>
</dbReference>
<accession>W3XD06</accession>